<sequence length="119" mass="13073">MSVKAISDYITQPKDTVANFNGMQVVYVYWVKHLMYCSPFAFLVSPDMTLAGFFAEVLRPAIKDHPDSTRVNFMEAQWLLNGQAFSPTPEVALLAQGIDHKSMLTLTTPGLSGINGCAS</sequence>
<evidence type="ECO:0008006" key="2">
    <source>
        <dbReference type="Google" id="ProtNLM"/>
    </source>
</evidence>
<dbReference type="GO" id="GO:0018662">
    <property type="term" value="F:phenol 2-monooxygenase activity"/>
    <property type="evidence" value="ECO:0007669"/>
    <property type="project" value="InterPro"/>
</dbReference>
<proteinExistence type="predicted"/>
<organism evidence="1">
    <name type="scientific">marine sediment metagenome</name>
    <dbReference type="NCBI Taxonomy" id="412755"/>
    <lineage>
        <taxon>unclassified sequences</taxon>
        <taxon>metagenomes</taxon>
        <taxon>ecological metagenomes</taxon>
    </lineage>
</organism>
<reference evidence="1" key="1">
    <citation type="journal article" date="2015" name="Nature">
        <title>Complex archaea that bridge the gap between prokaryotes and eukaryotes.</title>
        <authorList>
            <person name="Spang A."/>
            <person name="Saw J.H."/>
            <person name="Jorgensen S.L."/>
            <person name="Zaremba-Niedzwiedzka K."/>
            <person name="Martijn J."/>
            <person name="Lind A.E."/>
            <person name="van Eijk R."/>
            <person name="Schleper C."/>
            <person name="Guy L."/>
            <person name="Ettema T.J."/>
        </authorList>
    </citation>
    <scope>NUCLEOTIDE SEQUENCE</scope>
</reference>
<comment type="caution">
    <text evidence="1">The sequence shown here is derived from an EMBL/GenBank/DDBJ whole genome shotgun (WGS) entry which is preliminary data.</text>
</comment>
<dbReference type="Pfam" id="PF04663">
    <property type="entry name" value="Phenol_monoox"/>
    <property type="match status" value="1"/>
</dbReference>
<dbReference type="EMBL" id="LAZR01000067">
    <property type="protein sequence ID" value="KKN96005.1"/>
    <property type="molecule type" value="Genomic_DNA"/>
</dbReference>
<name>A0A0F9USB9_9ZZZZ</name>
<protein>
    <recommendedName>
        <fullName evidence="2">Phenol hydroxylase</fullName>
    </recommendedName>
</protein>
<gene>
    <name evidence="1" type="ORF">LCGC14_0172410</name>
</gene>
<dbReference type="Gene3D" id="3.10.20.560">
    <property type="entry name" value="Phenol hydroxylase"/>
    <property type="match status" value="1"/>
</dbReference>
<dbReference type="InterPro" id="IPR006756">
    <property type="entry name" value="Phenol_hydroxylase"/>
</dbReference>
<evidence type="ECO:0000313" key="1">
    <source>
        <dbReference type="EMBL" id="KKN96005.1"/>
    </source>
</evidence>
<accession>A0A0F9USB9</accession>
<dbReference type="InterPro" id="IPR043010">
    <property type="entry name" value="Phenol_hydroxylase_sf"/>
</dbReference>
<dbReference type="AlphaFoldDB" id="A0A0F9USB9"/>